<dbReference type="EMBL" id="LUCM01000868">
    <property type="protein sequence ID" value="KAA0199880.1"/>
    <property type="molecule type" value="Genomic_DNA"/>
</dbReference>
<dbReference type="CDD" id="cd00051">
    <property type="entry name" value="EFh"/>
    <property type="match status" value="1"/>
</dbReference>
<keyword evidence="5" id="KW-1185">Reference proteome</keyword>
<dbReference type="PROSITE" id="PS00018">
    <property type="entry name" value="EF_HAND_1"/>
    <property type="match status" value="1"/>
</dbReference>
<comment type="caution">
    <text evidence="4">The sequence shown here is derived from an EMBL/GenBank/DDBJ whole genome shotgun (WGS) entry which is preliminary data.</text>
</comment>
<evidence type="ECO:0000256" key="1">
    <source>
        <dbReference type="ARBA" id="ARBA00022737"/>
    </source>
</evidence>
<evidence type="ECO:0000256" key="2">
    <source>
        <dbReference type="ARBA" id="ARBA00022837"/>
    </source>
</evidence>
<keyword evidence="1" id="KW-0677">Repeat</keyword>
<dbReference type="InterPro" id="IPR011992">
    <property type="entry name" value="EF-hand-dom_pair"/>
</dbReference>
<organism evidence="4 5">
    <name type="scientific">Fasciolopsis buskii</name>
    <dbReference type="NCBI Taxonomy" id="27845"/>
    <lineage>
        <taxon>Eukaryota</taxon>
        <taxon>Metazoa</taxon>
        <taxon>Spiralia</taxon>
        <taxon>Lophotrochozoa</taxon>
        <taxon>Platyhelminthes</taxon>
        <taxon>Trematoda</taxon>
        <taxon>Digenea</taxon>
        <taxon>Plagiorchiida</taxon>
        <taxon>Echinostomata</taxon>
        <taxon>Echinostomatoidea</taxon>
        <taxon>Fasciolidae</taxon>
        <taxon>Fasciolopsis</taxon>
    </lineage>
</organism>
<dbReference type="Pfam" id="PF13499">
    <property type="entry name" value="EF-hand_7"/>
    <property type="match status" value="1"/>
</dbReference>
<feature type="non-terminal residue" evidence="4">
    <location>
        <position position="1"/>
    </location>
</feature>
<feature type="domain" description="EF-hand" evidence="3">
    <location>
        <begin position="37"/>
        <end position="72"/>
    </location>
</feature>
<keyword evidence="2" id="KW-0106">Calcium</keyword>
<dbReference type="GO" id="GO:0005509">
    <property type="term" value="F:calcium ion binding"/>
    <property type="evidence" value="ECO:0007669"/>
    <property type="project" value="InterPro"/>
</dbReference>
<gene>
    <name evidence="4" type="ORF">FBUS_02715</name>
</gene>
<dbReference type="SUPFAM" id="SSF47473">
    <property type="entry name" value="EF-hand"/>
    <property type="match status" value="1"/>
</dbReference>
<dbReference type="PROSITE" id="PS50222">
    <property type="entry name" value="EF_HAND_2"/>
    <property type="match status" value="2"/>
</dbReference>
<evidence type="ECO:0000313" key="5">
    <source>
        <dbReference type="Proteomes" id="UP000728185"/>
    </source>
</evidence>
<evidence type="ECO:0000313" key="4">
    <source>
        <dbReference type="EMBL" id="KAA0199880.1"/>
    </source>
</evidence>
<dbReference type="InterPro" id="IPR050145">
    <property type="entry name" value="Centrin_CML-like"/>
</dbReference>
<dbReference type="InterPro" id="IPR002048">
    <property type="entry name" value="EF_hand_dom"/>
</dbReference>
<dbReference type="Gene3D" id="1.10.238.10">
    <property type="entry name" value="EF-hand"/>
    <property type="match status" value="1"/>
</dbReference>
<reference evidence="4" key="1">
    <citation type="submission" date="2019-05" db="EMBL/GenBank/DDBJ databases">
        <title>Annotation for the trematode Fasciolopsis buski.</title>
        <authorList>
            <person name="Choi Y.-J."/>
        </authorList>
    </citation>
    <scope>NUCLEOTIDE SEQUENCE</scope>
    <source>
        <strain evidence="4">HT</strain>
        <tissue evidence="4">Whole worm</tissue>
    </source>
</reference>
<feature type="domain" description="EF-hand" evidence="3">
    <location>
        <begin position="1"/>
        <end position="36"/>
    </location>
</feature>
<dbReference type="AlphaFoldDB" id="A0A8E0VL95"/>
<dbReference type="Proteomes" id="UP000728185">
    <property type="component" value="Unassembled WGS sequence"/>
</dbReference>
<dbReference type="InterPro" id="IPR018247">
    <property type="entry name" value="EF_Hand_1_Ca_BS"/>
</dbReference>
<proteinExistence type="predicted"/>
<sequence length="73" mass="8635">FSEEAIEKLFHHIDKDGNGSIHPRELQHFFKKHNLYMTINEVRQYMKRIDQNGDGEISLEEMKRAFGKKGQTS</sequence>
<protein>
    <recommendedName>
        <fullName evidence="3">EF-hand domain-containing protein</fullName>
    </recommendedName>
</protein>
<evidence type="ECO:0000259" key="3">
    <source>
        <dbReference type="PROSITE" id="PS50222"/>
    </source>
</evidence>
<dbReference type="OrthoDB" id="293868at2759"/>
<dbReference type="PANTHER" id="PTHR23050">
    <property type="entry name" value="CALCIUM BINDING PROTEIN"/>
    <property type="match status" value="1"/>
</dbReference>
<name>A0A8E0VL95_9TREM</name>
<dbReference type="SMART" id="SM00054">
    <property type="entry name" value="EFh"/>
    <property type="match status" value="2"/>
</dbReference>
<accession>A0A8E0VL95</accession>